<accession>A0A8H4U0N9</accession>
<proteinExistence type="predicted"/>
<name>A0A8H4U0N9_9HYPO</name>
<protein>
    <recommendedName>
        <fullName evidence="7">Xylanolytic transcriptional activator regulatory domain-containing protein</fullName>
    </recommendedName>
</protein>
<keyword evidence="9" id="KW-1185">Reference proteome</keyword>
<dbReference type="Proteomes" id="UP000622797">
    <property type="component" value="Unassembled WGS sequence"/>
</dbReference>
<reference evidence="8" key="1">
    <citation type="journal article" date="2020" name="BMC Genomics">
        <title>Correction to: Identification and distribution of gene clusters required for synthesis of sphingolipid metabolism inhibitors in diverse species of the filamentous fungus Fusarium.</title>
        <authorList>
            <person name="Kim H.S."/>
            <person name="Lohmar J.M."/>
            <person name="Busman M."/>
            <person name="Brown D.W."/>
            <person name="Naumann T.A."/>
            <person name="Divon H.H."/>
            <person name="Lysoe E."/>
            <person name="Uhlig S."/>
            <person name="Proctor R.H."/>
        </authorList>
    </citation>
    <scope>NUCLEOTIDE SEQUENCE</scope>
    <source>
        <strain evidence="8">NRRL 20472</strain>
    </source>
</reference>
<feature type="compositionally biased region" description="Polar residues" evidence="6">
    <location>
        <begin position="70"/>
        <end position="91"/>
    </location>
</feature>
<keyword evidence="3" id="KW-0238">DNA-binding</keyword>
<evidence type="ECO:0000256" key="5">
    <source>
        <dbReference type="ARBA" id="ARBA00023242"/>
    </source>
</evidence>
<feature type="region of interest" description="Disordered" evidence="6">
    <location>
        <begin position="63"/>
        <end position="108"/>
    </location>
</feature>
<dbReference type="InterPro" id="IPR051089">
    <property type="entry name" value="prtT"/>
</dbReference>
<dbReference type="EMBL" id="JABEXW010000240">
    <property type="protein sequence ID" value="KAF4967389.1"/>
    <property type="molecule type" value="Genomic_DNA"/>
</dbReference>
<comment type="caution">
    <text evidence="8">The sequence shown here is derived from an EMBL/GenBank/DDBJ whole genome shotgun (WGS) entry which is preliminary data.</text>
</comment>
<gene>
    <name evidence="8" type="ORF">FSARC_5047</name>
</gene>
<evidence type="ECO:0000256" key="2">
    <source>
        <dbReference type="ARBA" id="ARBA00023015"/>
    </source>
</evidence>
<evidence type="ECO:0000313" key="9">
    <source>
        <dbReference type="Proteomes" id="UP000622797"/>
    </source>
</evidence>
<dbReference type="CDD" id="cd12148">
    <property type="entry name" value="fungal_TF_MHR"/>
    <property type="match status" value="1"/>
</dbReference>
<feature type="region of interest" description="Disordered" evidence="6">
    <location>
        <begin position="1"/>
        <end position="49"/>
    </location>
</feature>
<evidence type="ECO:0000313" key="8">
    <source>
        <dbReference type="EMBL" id="KAF4967389.1"/>
    </source>
</evidence>
<keyword evidence="4" id="KW-0804">Transcription</keyword>
<keyword evidence="5" id="KW-0539">Nucleus</keyword>
<evidence type="ECO:0000259" key="7">
    <source>
        <dbReference type="Pfam" id="PF04082"/>
    </source>
</evidence>
<feature type="domain" description="Xylanolytic transcriptional activator regulatory" evidence="7">
    <location>
        <begin position="234"/>
        <end position="360"/>
    </location>
</feature>
<dbReference type="InterPro" id="IPR007219">
    <property type="entry name" value="XnlR_reg_dom"/>
</dbReference>
<organism evidence="8 9">
    <name type="scientific">Fusarium sarcochroum</name>
    <dbReference type="NCBI Taxonomy" id="1208366"/>
    <lineage>
        <taxon>Eukaryota</taxon>
        <taxon>Fungi</taxon>
        <taxon>Dikarya</taxon>
        <taxon>Ascomycota</taxon>
        <taxon>Pezizomycotina</taxon>
        <taxon>Sordariomycetes</taxon>
        <taxon>Hypocreomycetidae</taxon>
        <taxon>Hypocreales</taxon>
        <taxon>Nectriaceae</taxon>
        <taxon>Fusarium</taxon>
        <taxon>Fusarium lateritium species complex</taxon>
    </lineage>
</organism>
<evidence type="ECO:0000256" key="3">
    <source>
        <dbReference type="ARBA" id="ARBA00023125"/>
    </source>
</evidence>
<dbReference type="Pfam" id="PF04082">
    <property type="entry name" value="Fungal_trans"/>
    <property type="match status" value="1"/>
</dbReference>
<dbReference type="OrthoDB" id="3429912at2759"/>
<dbReference type="PANTHER" id="PTHR31845">
    <property type="entry name" value="FINGER DOMAIN PROTEIN, PUTATIVE-RELATED"/>
    <property type="match status" value="1"/>
</dbReference>
<evidence type="ECO:0000256" key="6">
    <source>
        <dbReference type="SAM" id="MobiDB-lite"/>
    </source>
</evidence>
<sequence>MRDSKHSVVLRRTLASLRHQDQPSLSPDEVELGSPAVTENQISPGWDFQDTNELEDAEHMLRTPRGPSEINDSLKSQQKQPVRSGTSTPWNPHSLAMSSERGRSHGQTITRKLRQILGDFPVEDHEDESKISEARFQDPLWLIAGLAKRGWDLQDNQNGTKTPTHPTRLASAGLPPEESFLLKKWTPQALQGIRKEQSQYFKHGLHGSRSDVAQDLDPIEHGLVTEKKAAELFQAYWAHIHCQWAILDPYLHTLSFVRSRSALLTTTILALGSTAIAGNLKSGKDQVSEALGLHAHAEKLNLIVYETAARSIDIIQAQILLSRWGTSPRTRLDEQRWIRAAMIPRMATEIGLSRSRIYDCSDGDSDEMERLQLNDIRTRAFIIINEYRFFTYSGRSPMDLSEFELTNAELEQLVSLSHHSSCRSSVALYQLFIFDREVRRRLEQHHSDPQSSISLDAELQHVKCYIEKFIRDRSNEGIDKRSRWHIIHDSISCWLLLAILIARKRFPPSPDAIPSNEQQHEHQQLLLSLSKRLFDEAIDSIDAVRTTQRAAIFPVAASIVLRLSTSRVMVLRLALRMAGDPGRPYVPTFVREAGNQMLVMLCQNNLQSTSRDEGDNSHNFQSTTNTEHQLGEVDENTCNAVQSQVPVVQTAALFSSFGPSVEQDTSIENPHLFNFSDLSCLSEWADVPGVYEGQIPLVDPSCSWMNNVSLDCMSSNSTMPAGFTGDETAMTDRSFDNSVGYSCDTLSGAHGQSQVQVESSDWNFFNPSPTNTMNFGSVDGEVHNAQREALLSAVDRLMQLASLMQ</sequence>
<keyword evidence="2" id="KW-0805">Transcription regulation</keyword>
<dbReference type="GO" id="GO:0000976">
    <property type="term" value="F:transcription cis-regulatory region binding"/>
    <property type="evidence" value="ECO:0007669"/>
    <property type="project" value="TreeGrafter"/>
</dbReference>
<dbReference type="GO" id="GO:0005634">
    <property type="term" value="C:nucleus"/>
    <property type="evidence" value="ECO:0007669"/>
    <property type="project" value="UniProtKB-SubCell"/>
</dbReference>
<dbReference type="AlphaFoldDB" id="A0A8H4U0N9"/>
<evidence type="ECO:0000256" key="4">
    <source>
        <dbReference type="ARBA" id="ARBA00023163"/>
    </source>
</evidence>
<dbReference type="PANTHER" id="PTHR31845:SF17">
    <property type="entry name" value="ZN(II)2CYS6 TRANSCRIPTION FACTOR (EUROFUNG)"/>
    <property type="match status" value="1"/>
</dbReference>
<comment type="subcellular location">
    <subcellularLocation>
        <location evidence="1">Nucleus</location>
    </subcellularLocation>
</comment>
<reference evidence="8" key="2">
    <citation type="submission" date="2020-05" db="EMBL/GenBank/DDBJ databases">
        <authorList>
            <person name="Kim H.-S."/>
            <person name="Proctor R.H."/>
            <person name="Brown D.W."/>
        </authorList>
    </citation>
    <scope>NUCLEOTIDE SEQUENCE</scope>
    <source>
        <strain evidence="8">NRRL 20472</strain>
    </source>
</reference>
<evidence type="ECO:0000256" key="1">
    <source>
        <dbReference type="ARBA" id="ARBA00004123"/>
    </source>
</evidence>
<dbReference type="GO" id="GO:0000981">
    <property type="term" value="F:DNA-binding transcription factor activity, RNA polymerase II-specific"/>
    <property type="evidence" value="ECO:0007669"/>
    <property type="project" value="TreeGrafter"/>
</dbReference>